<evidence type="ECO:0000313" key="3">
    <source>
        <dbReference type="RefSeq" id="XP_011313214.1"/>
    </source>
</evidence>
<evidence type="ECO:0000256" key="1">
    <source>
        <dbReference type="SAM" id="MobiDB-lite"/>
    </source>
</evidence>
<protein>
    <submittedName>
        <fullName evidence="3">Uncharacterized protein</fullName>
    </submittedName>
</protein>
<reference evidence="3" key="1">
    <citation type="submission" date="2025-08" db="UniProtKB">
        <authorList>
            <consortium name="RefSeq"/>
        </authorList>
    </citation>
    <scope>IDENTIFICATION</scope>
    <source>
        <strain evidence="3">USDA-PBARC FA_bdor</strain>
        <tissue evidence="3">Whole organism</tissue>
    </source>
</reference>
<dbReference type="OrthoDB" id="449487at2759"/>
<feature type="region of interest" description="Disordered" evidence="1">
    <location>
        <begin position="228"/>
        <end position="340"/>
    </location>
</feature>
<dbReference type="KEGG" id="fas:105272698"/>
<dbReference type="GeneID" id="105272698"/>
<dbReference type="Proteomes" id="UP000694866">
    <property type="component" value="Unplaced"/>
</dbReference>
<sequence length="340" mass="38639">MENLSSAANRILEVNGKLVASCSRSNLARLLAVDPDAAQIVVLRKSESLEILRSLRTENLRLTHRISYLEEQVRDLLTPLKTRITLDPPLPRKDNLQVYRKGPAVTLVENLSAISGYTSEDLWQSSKISKNFCSDNSRSFHSKELDSIMDSLHYKSRRRDKDRELTRSMASLDWKSQTAIPSQRRLSNCNFTSDLNVCRTTMHQLSSLDFDSEPTYCRMKDTQCRASERSEDCVTDDFHQAKSRGTPPKKPARLSLHRTASLQSVPGVMPAISQAPKRPTKRTHRGDSPIEQTYGQCESSSETTNTHQTDQPPQPPPRTPSRADSYQRAFRWSLPKPRRT</sequence>
<gene>
    <name evidence="3" type="primary">LOC105272698</name>
</gene>
<proteinExistence type="predicted"/>
<keyword evidence="2" id="KW-1185">Reference proteome</keyword>
<dbReference type="RefSeq" id="XP_011313214.1">
    <property type="nucleotide sequence ID" value="XM_011314912.1"/>
</dbReference>
<feature type="compositionally biased region" description="Basic and acidic residues" evidence="1">
    <location>
        <begin position="228"/>
        <end position="240"/>
    </location>
</feature>
<dbReference type="AlphaFoldDB" id="A0A9R1U9F6"/>
<accession>A0A9R1U9F6</accession>
<feature type="compositionally biased region" description="Polar residues" evidence="1">
    <location>
        <begin position="290"/>
        <end position="302"/>
    </location>
</feature>
<evidence type="ECO:0000313" key="2">
    <source>
        <dbReference type="Proteomes" id="UP000694866"/>
    </source>
</evidence>
<name>A0A9R1U9F6_9HYME</name>
<organism evidence="2 3">
    <name type="scientific">Fopius arisanus</name>
    <dbReference type="NCBI Taxonomy" id="64838"/>
    <lineage>
        <taxon>Eukaryota</taxon>
        <taxon>Metazoa</taxon>
        <taxon>Ecdysozoa</taxon>
        <taxon>Arthropoda</taxon>
        <taxon>Hexapoda</taxon>
        <taxon>Insecta</taxon>
        <taxon>Pterygota</taxon>
        <taxon>Neoptera</taxon>
        <taxon>Endopterygota</taxon>
        <taxon>Hymenoptera</taxon>
        <taxon>Apocrita</taxon>
        <taxon>Ichneumonoidea</taxon>
        <taxon>Braconidae</taxon>
        <taxon>Opiinae</taxon>
        <taxon>Fopius</taxon>
    </lineage>
</organism>